<protein>
    <submittedName>
        <fullName evidence="1">Uncharacterized protein</fullName>
    </submittedName>
</protein>
<organism evidence="1 2">
    <name type="scientific">Mycobacterium bourgelatii</name>
    <dbReference type="NCBI Taxonomy" id="1273442"/>
    <lineage>
        <taxon>Bacteria</taxon>
        <taxon>Bacillati</taxon>
        <taxon>Actinomycetota</taxon>
        <taxon>Actinomycetes</taxon>
        <taxon>Mycobacteriales</taxon>
        <taxon>Mycobacteriaceae</taxon>
        <taxon>Mycobacterium</taxon>
    </lineage>
</organism>
<name>A0A7I9YYC3_MYCBU</name>
<sequence>MWAQPALGPSCQPTTAAVDAINTAIGTAGAALTARTHDTAVAVATSEFSYSDNDDAAATAFAVLRQTVSV</sequence>
<proteinExistence type="predicted"/>
<dbReference type="EMBL" id="BLKZ01000002">
    <property type="protein sequence ID" value="GFG93740.1"/>
    <property type="molecule type" value="Genomic_DNA"/>
</dbReference>
<reference evidence="1 2" key="1">
    <citation type="journal article" date="2019" name="Emerg. Microbes Infect.">
        <title>Comprehensive subspecies identification of 175 nontuberculous mycobacteria species based on 7547 genomic profiles.</title>
        <authorList>
            <person name="Matsumoto Y."/>
            <person name="Kinjo T."/>
            <person name="Motooka D."/>
            <person name="Nabeya D."/>
            <person name="Jung N."/>
            <person name="Uechi K."/>
            <person name="Horii T."/>
            <person name="Iida T."/>
            <person name="Fujita J."/>
            <person name="Nakamura S."/>
        </authorList>
    </citation>
    <scope>NUCLEOTIDE SEQUENCE [LARGE SCALE GENOMIC DNA]</scope>
    <source>
        <strain evidence="1 2">JCM 30725</strain>
    </source>
</reference>
<dbReference type="AlphaFoldDB" id="A0A7I9YYC3"/>
<evidence type="ECO:0000313" key="2">
    <source>
        <dbReference type="Proteomes" id="UP000465360"/>
    </source>
</evidence>
<gene>
    <name evidence="1" type="ORF">MBOU_57820</name>
</gene>
<dbReference type="Proteomes" id="UP000465360">
    <property type="component" value="Unassembled WGS sequence"/>
</dbReference>
<accession>A0A7I9YYC3</accession>
<comment type="caution">
    <text evidence="1">The sequence shown here is derived from an EMBL/GenBank/DDBJ whole genome shotgun (WGS) entry which is preliminary data.</text>
</comment>
<evidence type="ECO:0000313" key="1">
    <source>
        <dbReference type="EMBL" id="GFG93740.1"/>
    </source>
</evidence>
<keyword evidence="2" id="KW-1185">Reference proteome</keyword>